<dbReference type="EnsemblProtists" id="EKX37281">
    <property type="protein sequence ID" value="EKX37281"/>
    <property type="gene ID" value="GUITHDRAFT_78230"/>
</dbReference>
<evidence type="ECO:0000256" key="1">
    <source>
        <dbReference type="ARBA" id="ARBA00022552"/>
    </source>
</evidence>
<evidence type="ECO:0000256" key="3">
    <source>
        <dbReference type="ARBA" id="ARBA00022801"/>
    </source>
</evidence>
<organism evidence="6 7">
    <name type="scientific">Guillardia theta (strain CCMP2712)</name>
    <name type="common">Cryptophyte</name>
    <dbReference type="NCBI Taxonomy" id="905079"/>
    <lineage>
        <taxon>Eukaryota</taxon>
        <taxon>Cryptophyceae</taxon>
        <taxon>Pyrenomonadales</taxon>
        <taxon>Geminigeraceae</taxon>
        <taxon>Guillardia</taxon>
    </lineage>
</organism>
<reference evidence="6" key="3">
    <citation type="submission" date="2015-06" db="UniProtKB">
        <authorList>
            <consortium name="EnsemblProtists"/>
        </authorList>
    </citation>
    <scope>IDENTIFICATION</scope>
</reference>
<evidence type="ECO:0000256" key="2">
    <source>
        <dbReference type="ARBA" id="ARBA00022722"/>
    </source>
</evidence>
<keyword evidence="3" id="KW-0378">Hydrolase</keyword>
<reference evidence="7" key="1">
    <citation type="journal article" date="2012" name="Nature">
        <title>Algal genomes reveal evolutionary mosaicism and the fate of nucleomorphs.</title>
        <authorList>
            <consortium name="DOE Joint Genome Institute"/>
            <person name="Curtis B.A."/>
            <person name="Tanifuji G."/>
            <person name="Burki F."/>
            <person name="Gruber A."/>
            <person name="Irimia M."/>
            <person name="Maruyama S."/>
            <person name="Arias M.C."/>
            <person name="Ball S.G."/>
            <person name="Gile G.H."/>
            <person name="Hirakawa Y."/>
            <person name="Hopkins J.F."/>
            <person name="Kuo A."/>
            <person name="Rensing S.A."/>
            <person name="Schmutz J."/>
            <person name="Symeonidi A."/>
            <person name="Elias M."/>
            <person name="Eveleigh R.J."/>
            <person name="Herman E.K."/>
            <person name="Klute M.J."/>
            <person name="Nakayama T."/>
            <person name="Obornik M."/>
            <person name="Reyes-Prieto A."/>
            <person name="Armbrust E.V."/>
            <person name="Aves S.J."/>
            <person name="Beiko R.G."/>
            <person name="Coutinho P."/>
            <person name="Dacks J.B."/>
            <person name="Durnford D.G."/>
            <person name="Fast N.M."/>
            <person name="Green B.R."/>
            <person name="Grisdale C.J."/>
            <person name="Hempel F."/>
            <person name="Henrissat B."/>
            <person name="Hoppner M.P."/>
            <person name="Ishida K."/>
            <person name="Kim E."/>
            <person name="Koreny L."/>
            <person name="Kroth P.G."/>
            <person name="Liu Y."/>
            <person name="Malik S.B."/>
            <person name="Maier U.G."/>
            <person name="McRose D."/>
            <person name="Mock T."/>
            <person name="Neilson J.A."/>
            <person name="Onodera N.T."/>
            <person name="Poole A.M."/>
            <person name="Pritham E.J."/>
            <person name="Richards T.A."/>
            <person name="Rocap G."/>
            <person name="Roy S.W."/>
            <person name="Sarai C."/>
            <person name="Schaack S."/>
            <person name="Shirato S."/>
            <person name="Slamovits C.H."/>
            <person name="Spencer D.F."/>
            <person name="Suzuki S."/>
            <person name="Worden A.Z."/>
            <person name="Zauner S."/>
            <person name="Barry K."/>
            <person name="Bell C."/>
            <person name="Bharti A.K."/>
            <person name="Crow J.A."/>
            <person name="Grimwood J."/>
            <person name="Kramer R."/>
            <person name="Lindquist E."/>
            <person name="Lucas S."/>
            <person name="Salamov A."/>
            <person name="McFadden G.I."/>
            <person name="Lane C.E."/>
            <person name="Keeling P.J."/>
            <person name="Gray M.W."/>
            <person name="Grigoriev I.V."/>
            <person name="Archibald J.M."/>
        </authorList>
    </citation>
    <scope>NUCLEOTIDE SEQUENCE</scope>
    <source>
        <strain evidence="7">CCMP2712</strain>
    </source>
</reference>
<keyword evidence="7" id="KW-1185">Reference proteome</keyword>
<dbReference type="Proteomes" id="UP000011087">
    <property type="component" value="Unassembled WGS sequence"/>
</dbReference>
<protein>
    <recommendedName>
        <fullName evidence="5">Exonuclease domain-containing protein</fullName>
    </recommendedName>
</protein>
<dbReference type="PANTHER" id="PTHR12801:SF45">
    <property type="entry name" value="RNA EXONUCLEASE 4"/>
    <property type="match status" value="1"/>
</dbReference>
<dbReference type="OMA" id="LMSHPKH"/>
<dbReference type="GO" id="GO:0006364">
    <property type="term" value="P:rRNA processing"/>
    <property type="evidence" value="ECO:0007669"/>
    <property type="project" value="UniProtKB-KW"/>
</dbReference>
<sequence length="107" mass="11833">MMVGVGDKGKRSALARVSIVDGNGDAVLDTFVAPQEKVTDYRTMFSGVRPKDLKDAPKFAVVQKLVSEITKDKLLVGHAIHNDLKVLLMSHPKHLIRDTSTFRAYQV</sequence>
<feature type="domain" description="Exonuclease" evidence="5">
    <location>
        <begin position="2"/>
        <end position="107"/>
    </location>
</feature>
<evidence type="ECO:0000313" key="7">
    <source>
        <dbReference type="Proteomes" id="UP000011087"/>
    </source>
</evidence>
<name>A0A0C3T043_GUITC</name>
<dbReference type="InterPro" id="IPR047021">
    <property type="entry name" value="REXO1/3/4-like"/>
</dbReference>
<dbReference type="InterPro" id="IPR012337">
    <property type="entry name" value="RNaseH-like_sf"/>
</dbReference>
<reference evidence="7" key="2">
    <citation type="submission" date="2012-11" db="EMBL/GenBank/DDBJ databases">
        <authorList>
            <person name="Kuo A."/>
            <person name="Curtis B.A."/>
            <person name="Tanifuji G."/>
            <person name="Burki F."/>
            <person name="Gruber A."/>
            <person name="Irimia M."/>
            <person name="Maruyama S."/>
            <person name="Arias M.C."/>
            <person name="Ball S.G."/>
            <person name="Gile G.H."/>
            <person name="Hirakawa Y."/>
            <person name="Hopkins J.F."/>
            <person name="Rensing S.A."/>
            <person name="Schmutz J."/>
            <person name="Symeonidi A."/>
            <person name="Elias M."/>
            <person name="Eveleigh R.J."/>
            <person name="Herman E.K."/>
            <person name="Klute M.J."/>
            <person name="Nakayama T."/>
            <person name="Obornik M."/>
            <person name="Reyes-Prieto A."/>
            <person name="Armbrust E.V."/>
            <person name="Aves S.J."/>
            <person name="Beiko R.G."/>
            <person name="Coutinho P."/>
            <person name="Dacks J.B."/>
            <person name="Durnford D.G."/>
            <person name="Fast N.M."/>
            <person name="Green B.R."/>
            <person name="Grisdale C."/>
            <person name="Hempe F."/>
            <person name="Henrissat B."/>
            <person name="Hoppner M.P."/>
            <person name="Ishida K.-I."/>
            <person name="Kim E."/>
            <person name="Koreny L."/>
            <person name="Kroth P.G."/>
            <person name="Liu Y."/>
            <person name="Malik S.-B."/>
            <person name="Maier U.G."/>
            <person name="McRose D."/>
            <person name="Mock T."/>
            <person name="Neilson J.A."/>
            <person name="Onodera N.T."/>
            <person name="Poole A.M."/>
            <person name="Pritham E.J."/>
            <person name="Richards T.A."/>
            <person name="Rocap G."/>
            <person name="Roy S.W."/>
            <person name="Sarai C."/>
            <person name="Schaack S."/>
            <person name="Shirato S."/>
            <person name="Slamovits C.H."/>
            <person name="Spencer D.F."/>
            <person name="Suzuki S."/>
            <person name="Worden A.Z."/>
            <person name="Zauner S."/>
            <person name="Barry K."/>
            <person name="Bell C."/>
            <person name="Bharti A.K."/>
            <person name="Crow J.A."/>
            <person name="Grimwood J."/>
            <person name="Kramer R."/>
            <person name="Lindquist E."/>
            <person name="Lucas S."/>
            <person name="Salamov A."/>
            <person name="McFadden G.I."/>
            <person name="Lane C.E."/>
            <person name="Keeling P.J."/>
            <person name="Gray M.W."/>
            <person name="Grigoriev I.V."/>
            <person name="Archibald J.M."/>
        </authorList>
    </citation>
    <scope>NUCLEOTIDE SEQUENCE</scope>
    <source>
        <strain evidence="7">CCMP2712</strain>
    </source>
</reference>
<dbReference type="Gene3D" id="3.30.420.10">
    <property type="entry name" value="Ribonuclease H-like superfamily/Ribonuclease H"/>
    <property type="match status" value="1"/>
</dbReference>
<dbReference type="AlphaFoldDB" id="A0A0C3T043"/>
<evidence type="ECO:0000313" key="6">
    <source>
        <dbReference type="EnsemblProtists" id="EKX37281"/>
    </source>
</evidence>
<dbReference type="GO" id="GO:0003676">
    <property type="term" value="F:nucleic acid binding"/>
    <property type="evidence" value="ECO:0007669"/>
    <property type="project" value="InterPro"/>
</dbReference>
<dbReference type="GO" id="GO:0005634">
    <property type="term" value="C:nucleus"/>
    <property type="evidence" value="ECO:0007669"/>
    <property type="project" value="TreeGrafter"/>
</dbReference>
<dbReference type="Pfam" id="PF00929">
    <property type="entry name" value="RNase_T"/>
    <property type="match status" value="1"/>
</dbReference>
<evidence type="ECO:0000256" key="4">
    <source>
        <dbReference type="ARBA" id="ARBA00025599"/>
    </source>
</evidence>
<dbReference type="SUPFAM" id="SSF53098">
    <property type="entry name" value="Ribonuclease H-like"/>
    <property type="match status" value="1"/>
</dbReference>
<dbReference type="InterPro" id="IPR013520">
    <property type="entry name" value="Ribonucl_H"/>
</dbReference>
<keyword evidence="1" id="KW-0698">rRNA processing</keyword>
<dbReference type="InterPro" id="IPR036397">
    <property type="entry name" value="RNaseH_sf"/>
</dbReference>
<dbReference type="SMART" id="SM00479">
    <property type="entry name" value="EXOIII"/>
    <property type="match status" value="1"/>
</dbReference>
<accession>A0A0C3T043</accession>
<dbReference type="GO" id="GO:0004527">
    <property type="term" value="F:exonuclease activity"/>
    <property type="evidence" value="ECO:0007669"/>
    <property type="project" value="InterPro"/>
</dbReference>
<proteinExistence type="predicted"/>
<comment type="function">
    <text evidence="4">Exoribonuclease involved in ribosome biosynthesis. Involved in the processing of ITS1, the internal transcribed spacer localized between the 18S and 5.8S rRNAs.</text>
</comment>
<keyword evidence="2" id="KW-0540">Nuclease</keyword>
<dbReference type="PANTHER" id="PTHR12801">
    <property type="entry name" value="RNA EXONUCLEASE REXO1 / RECO3 FAMILY MEMBER-RELATED"/>
    <property type="match status" value="1"/>
</dbReference>
<evidence type="ECO:0000259" key="5">
    <source>
        <dbReference type="SMART" id="SM00479"/>
    </source>
</evidence>
<dbReference type="GO" id="GO:0000027">
    <property type="term" value="P:ribosomal large subunit assembly"/>
    <property type="evidence" value="ECO:0007669"/>
    <property type="project" value="TreeGrafter"/>
</dbReference>